<dbReference type="Pfam" id="PF19581">
    <property type="entry name" value="Glyoxalase_7"/>
    <property type="match status" value="1"/>
</dbReference>
<dbReference type="InterPro" id="IPR037523">
    <property type="entry name" value="VOC_core"/>
</dbReference>
<dbReference type="Proteomes" id="UP001165396">
    <property type="component" value="Unassembled WGS sequence"/>
</dbReference>
<comment type="similarity">
    <text evidence="1">Belongs to the bleomycin resistance protein family.</text>
</comment>
<dbReference type="InterPro" id="IPR000335">
    <property type="entry name" value="Bleomycin-R"/>
</dbReference>
<reference evidence="5" key="1">
    <citation type="submission" date="2022-07" db="EMBL/GenBank/DDBJ databases">
        <title>Pseudosulfitobacter sp. strain AP-MA-4, whole genome sequence.</title>
        <authorList>
            <person name="Jiang Y."/>
        </authorList>
    </citation>
    <scope>NUCLEOTIDE SEQUENCE</scope>
    <source>
        <strain evidence="5">AP-MA-4</strain>
    </source>
</reference>
<dbReference type="Gene3D" id="3.10.180.10">
    <property type="entry name" value="2,3-Dihydroxybiphenyl 1,2-Dioxygenase, domain 1"/>
    <property type="match status" value="1"/>
</dbReference>
<dbReference type="PROSITE" id="PS51819">
    <property type="entry name" value="VOC"/>
    <property type="match status" value="1"/>
</dbReference>
<feature type="domain" description="VOC" evidence="4">
    <location>
        <begin position="3"/>
        <end position="119"/>
    </location>
</feature>
<protein>
    <recommendedName>
        <fullName evidence="2">Bleomycin resistance protein</fullName>
    </recommendedName>
</protein>
<keyword evidence="3" id="KW-0046">Antibiotic resistance</keyword>
<gene>
    <name evidence="5" type="ORF">NTA49_05275</name>
</gene>
<evidence type="ECO:0000313" key="6">
    <source>
        <dbReference type="Proteomes" id="UP001165396"/>
    </source>
</evidence>
<sequence length="123" mass="13537">MQAAAPIPILRSFDAAKAREFYVDFLGFEVVFEHRFAPELPLYMGLRMGACELHLSEHHGDASPGAALRIGVPDVAAYAAALRAKEYGFSRPSVQRQPYGMDDMSIADPFGSRLIFFTPIADT</sequence>
<evidence type="ECO:0000256" key="2">
    <source>
        <dbReference type="ARBA" id="ARBA00021572"/>
    </source>
</evidence>
<evidence type="ECO:0000256" key="3">
    <source>
        <dbReference type="ARBA" id="ARBA00023251"/>
    </source>
</evidence>
<organism evidence="5 6">
    <name type="scientific">Pseudosulfitobacter koreensis</name>
    <dbReference type="NCBI Taxonomy" id="2968472"/>
    <lineage>
        <taxon>Bacteria</taxon>
        <taxon>Pseudomonadati</taxon>
        <taxon>Pseudomonadota</taxon>
        <taxon>Alphaproteobacteria</taxon>
        <taxon>Rhodobacterales</taxon>
        <taxon>Roseobacteraceae</taxon>
        <taxon>Pseudosulfitobacter</taxon>
    </lineage>
</organism>
<keyword evidence="6" id="KW-1185">Reference proteome</keyword>
<accession>A0ABT1YYH8</accession>
<dbReference type="InterPro" id="IPR029068">
    <property type="entry name" value="Glyas_Bleomycin-R_OHBP_Dase"/>
</dbReference>
<proteinExistence type="inferred from homology"/>
<dbReference type="EMBL" id="JANKJG010000002">
    <property type="protein sequence ID" value="MCR8825942.1"/>
    <property type="molecule type" value="Genomic_DNA"/>
</dbReference>
<dbReference type="RefSeq" id="WP_258293612.1">
    <property type="nucleotide sequence ID" value="NZ_JANKJG010000002.1"/>
</dbReference>
<evidence type="ECO:0000259" key="4">
    <source>
        <dbReference type="PROSITE" id="PS51819"/>
    </source>
</evidence>
<evidence type="ECO:0000256" key="1">
    <source>
        <dbReference type="ARBA" id="ARBA00011051"/>
    </source>
</evidence>
<comment type="caution">
    <text evidence="5">The sequence shown here is derived from an EMBL/GenBank/DDBJ whole genome shotgun (WGS) entry which is preliminary data.</text>
</comment>
<name>A0ABT1YYH8_9RHOB</name>
<evidence type="ECO:0000313" key="5">
    <source>
        <dbReference type="EMBL" id="MCR8825942.1"/>
    </source>
</evidence>
<dbReference type="SUPFAM" id="SSF54593">
    <property type="entry name" value="Glyoxalase/Bleomycin resistance protein/Dihydroxybiphenyl dioxygenase"/>
    <property type="match status" value="1"/>
</dbReference>